<comment type="caution">
    <text evidence="1">The sequence shown here is derived from an EMBL/GenBank/DDBJ whole genome shotgun (WGS) entry which is preliminary data.</text>
</comment>
<sequence length="180" mass="21172">MNFFEMFIQGLKPAIYRTTLESEFAKRLPFLVENFPYISSQETEKIVLIPGAETYVFFQDQEQKERFKKELEYTEANSPEFHRLLGITLGYPPLAVEFFVQAKLNPELEKRKVGMYHLGIGCSGDILDLIDNCRWLWDTYKLPEKIDIRLGTEFVSIPYGQMEELERIKTEYLKTIPQLV</sequence>
<reference evidence="1 2" key="1">
    <citation type="submission" date="2020-07" db="EMBL/GenBank/DDBJ databases">
        <authorList>
            <person name="Feng H."/>
        </authorList>
    </citation>
    <scope>NUCLEOTIDE SEQUENCE [LARGE SCALE GENOMIC DNA]</scope>
    <source>
        <strain evidence="2">s-11</strain>
    </source>
</reference>
<keyword evidence="2" id="KW-1185">Reference proteome</keyword>
<gene>
    <name evidence="1" type="ORF">H1164_08315</name>
</gene>
<evidence type="ECO:0000313" key="1">
    <source>
        <dbReference type="EMBL" id="MBA4542904.1"/>
    </source>
</evidence>
<evidence type="ECO:0000313" key="2">
    <source>
        <dbReference type="Proteomes" id="UP000530514"/>
    </source>
</evidence>
<dbReference type="AlphaFoldDB" id="A0A7W1XAB8"/>
<dbReference type="RefSeq" id="WP_033101881.1">
    <property type="nucleotide sequence ID" value="NZ_JACEIP010000010.1"/>
</dbReference>
<dbReference type="OrthoDB" id="2989561at2"/>
<organism evidence="1 2">
    <name type="scientific">Thermoactinomyces daqus</name>
    <dbReference type="NCBI Taxonomy" id="1329516"/>
    <lineage>
        <taxon>Bacteria</taxon>
        <taxon>Bacillati</taxon>
        <taxon>Bacillota</taxon>
        <taxon>Bacilli</taxon>
        <taxon>Bacillales</taxon>
        <taxon>Thermoactinomycetaceae</taxon>
        <taxon>Thermoactinomyces</taxon>
    </lineage>
</organism>
<dbReference type="EMBL" id="JACEIP010000010">
    <property type="protein sequence ID" value="MBA4542904.1"/>
    <property type="molecule type" value="Genomic_DNA"/>
</dbReference>
<accession>A0A7W1XAB8</accession>
<name>A0A7W1XAB8_9BACL</name>
<proteinExistence type="predicted"/>
<dbReference type="Proteomes" id="UP000530514">
    <property type="component" value="Unassembled WGS sequence"/>
</dbReference>
<protein>
    <submittedName>
        <fullName evidence="1">Uncharacterized protein</fullName>
    </submittedName>
</protein>